<accession>A0A8I0K1X9</accession>
<organism evidence="2 3">
    <name type="scientific">Aeromicrobium senzhongii</name>
    <dbReference type="NCBI Taxonomy" id="2663859"/>
    <lineage>
        <taxon>Bacteria</taxon>
        <taxon>Bacillati</taxon>
        <taxon>Actinomycetota</taxon>
        <taxon>Actinomycetes</taxon>
        <taxon>Propionibacteriales</taxon>
        <taxon>Nocardioidaceae</taxon>
        <taxon>Aeromicrobium</taxon>
    </lineage>
</organism>
<keyword evidence="2" id="KW-0808">Transferase</keyword>
<dbReference type="GO" id="GO:0016747">
    <property type="term" value="F:acyltransferase activity, transferring groups other than amino-acyl groups"/>
    <property type="evidence" value="ECO:0007669"/>
    <property type="project" value="InterPro"/>
</dbReference>
<dbReference type="Pfam" id="PF00583">
    <property type="entry name" value="Acetyltransf_1"/>
    <property type="match status" value="2"/>
</dbReference>
<dbReference type="PANTHER" id="PTHR43072">
    <property type="entry name" value="N-ACETYLTRANSFERASE"/>
    <property type="match status" value="1"/>
</dbReference>
<name>A0A8I0K1X9_9ACTN</name>
<dbReference type="PROSITE" id="PS51186">
    <property type="entry name" value="GNAT"/>
    <property type="match status" value="2"/>
</dbReference>
<evidence type="ECO:0000259" key="1">
    <source>
        <dbReference type="PROSITE" id="PS51186"/>
    </source>
</evidence>
<dbReference type="AlphaFoldDB" id="A0A8I0K1X9"/>
<evidence type="ECO:0000313" key="2">
    <source>
        <dbReference type="EMBL" id="MBC9227513.1"/>
    </source>
</evidence>
<dbReference type="SUPFAM" id="SSF55729">
    <property type="entry name" value="Acyl-CoA N-acyltransferases (Nat)"/>
    <property type="match status" value="2"/>
</dbReference>
<protein>
    <submittedName>
        <fullName evidence="2">GNAT family N-acetyltransferase</fullName>
    </submittedName>
</protein>
<sequence>MTVTIEVLDPTDHGAFVEFYDVYRRANERAIDQPWLPDELQVLMVGDEYLRNDSLLARDGEAAVAVALAELPERDNVTTAYAEVWVPPELRRRGYGSALIELLERRSAEDGRERILTETLRPLDAETAPAREFMLARGYSADTTLVQRELALPAATPPADLRDGYTLAAWRAAPPQRWLEEYARLRALLNQEMPAGETQLENEYWDPDRLLHEVDQWKRQGRTAQTVVAVAPDGRLAGHTQLLFPAKSTEVYQWDTLVLPEHRGHGLGLALKRHAMREAADLLEGRTRVVTWNDAQNDHMIAVNEALGYRPTAWADQWVKNLA</sequence>
<dbReference type="Gene3D" id="3.40.630.30">
    <property type="match status" value="1"/>
</dbReference>
<dbReference type="InterPro" id="IPR000182">
    <property type="entry name" value="GNAT_dom"/>
</dbReference>
<reference evidence="2" key="1">
    <citation type="submission" date="2020-09" db="EMBL/GenBank/DDBJ databases">
        <title>Novel species in genus Aeromicrobium.</title>
        <authorList>
            <person name="Zhang G."/>
        </authorList>
    </citation>
    <scope>NUCLEOTIDE SEQUENCE</scope>
    <source>
        <strain evidence="2">Zg-636</strain>
    </source>
</reference>
<dbReference type="InterPro" id="IPR016181">
    <property type="entry name" value="Acyl_CoA_acyltransferase"/>
</dbReference>
<dbReference type="RefSeq" id="WP_187769973.1">
    <property type="nucleotide sequence ID" value="NZ_JACTVM010000004.1"/>
</dbReference>
<feature type="domain" description="N-acetyltransferase" evidence="1">
    <location>
        <begin position="168"/>
        <end position="323"/>
    </location>
</feature>
<dbReference type="EMBL" id="JACTVM010000004">
    <property type="protein sequence ID" value="MBC9227513.1"/>
    <property type="molecule type" value="Genomic_DNA"/>
</dbReference>
<feature type="domain" description="N-acetyltransferase" evidence="1">
    <location>
        <begin position="3"/>
        <end position="159"/>
    </location>
</feature>
<evidence type="ECO:0000313" key="3">
    <source>
        <dbReference type="Proteomes" id="UP000620591"/>
    </source>
</evidence>
<dbReference type="CDD" id="cd04301">
    <property type="entry name" value="NAT_SF"/>
    <property type="match status" value="2"/>
</dbReference>
<dbReference type="Proteomes" id="UP000620591">
    <property type="component" value="Unassembled WGS sequence"/>
</dbReference>
<comment type="caution">
    <text evidence="2">The sequence shown here is derived from an EMBL/GenBank/DDBJ whole genome shotgun (WGS) entry which is preliminary data.</text>
</comment>
<proteinExistence type="predicted"/>
<gene>
    <name evidence="2" type="ORF">IBG24_14435</name>
</gene>